<evidence type="ECO:0008006" key="3">
    <source>
        <dbReference type="Google" id="ProtNLM"/>
    </source>
</evidence>
<evidence type="ECO:0000313" key="2">
    <source>
        <dbReference type="Proteomes" id="UP000198862"/>
    </source>
</evidence>
<organism evidence="1 2">
    <name type="scientific">Pseudoalteromonas denitrificans DSM 6059</name>
    <dbReference type="NCBI Taxonomy" id="1123010"/>
    <lineage>
        <taxon>Bacteria</taxon>
        <taxon>Pseudomonadati</taxon>
        <taxon>Pseudomonadota</taxon>
        <taxon>Gammaproteobacteria</taxon>
        <taxon>Alteromonadales</taxon>
        <taxon>Pseudoalteromonadaceae</taxon>
        <taxon>Pseudoalteromonas</taxon>
    </lineage>
</organism>
<protein>
    <recommendedName>
        <fullName evidence="3">Phage P2 GpU</fullName>
    </recommendedName>
</protein>
<dbReference type="AlphaFoldDB" id="A0A1I1Q5P9"/>
<dbReference type="Proteomes" id="UP000198862">
    <property type="component" value="Unassembled WGS sequence"/>
</dbReference>
<evidence type="ECO:0000313" key="1">
    <source>
        <dbReference type="EMBL" id="SFD17292.1"/>
    </source>
</evidence>
<proteinExistence type="predicted"/>
<dbReference type="InterPro" id="IPR009734">
    <property type="entry name" value="Myoviridae_GpU"/>
</dbReference>
<dbReference type="STRING" id="1123010.SAMN02745724_03749"/>
<dbReference type="RefSeq" id="WP_091988149.1">
    <property type="nucleotide sequence ID" value="NZ_FOLO01000038.1"/>
</dbReference>
<gene>
    <name evidence="1" type="ORF">SAMN02745724_03749</name>
</gene>
<reference evidence="1 2" key="1">
    <citation type="submission" date="2016-10" db="EMBL/GenBank/DDBJ databases">
        <authorList>
            <person name="de Groot N.N."/>
        </authorList>
    </citation>
    <scope>NUCLEOTIDE SEQUENCE [LARGE SCALE GENOMIC DNA]</scope>
    <source>
        <strain evidence="1 2">DSM 6059</strain>
    </source>
</reference>
<dbReference type="EMBL" id="FOLO01000038">
    <property type="protein sequence ID" value="SFD17292.1"/>
    <property type="molecule type" value="Genomic_DNA"/>
</dbReference>
<sequence length="148" mass="16686">MKITNTQYQMKLGEFQFAVSGASFNKLNYESNYRWDPKSAPTEKSSPLLQYIGPGERTLNIEGIIYPQLVKNGLKQVDMMREEASKGKPLPLCYIETGSSSNSGVGRILGSWCIEKISEQRSVFLADGNPREISFTMSLKAFENKIKY</sequence>
<dbReference type="OrthoDB" id="1550902at2"/>
<accession>A0A1I1Q5P9</accession>
<dbReference type="Pfam" id="PF06995">
    <property type="entry name" value="Phage_P2_GpU"/>
    <property type="match status" value="1"/>
</dbReference>
<keyword evidence="2" id="KW-1185">Reference proteome</keyword>
<name>A0A1I1Q5P9_9GAMM</name>